<protein>
    <recommendedName>
        <fullName evidence="4">Secreted protein</fullName>
    </recommendedName>
</protein>
<sequence>MGSRLRVALVLRLTHGVSFEGLTIGSVDVLEPKMSCRLNRLPVGFHIGTRVGCTQSALFCGGMYFELMAYIPRASTFDFVGVPVGPLFFLPTASTFSVAISTFCVAIFSRDVVRKWVLALDSS</sequence>
<evidence type="ECO:0000313" key="3">
    <source>
        <dbReference type="EMBL" id="GFD06376.1"/>
    </source>
</evidence>
<dbReference type="EMBL" id="BKCJ011224475">
    <property type="protein sequence ID" value="GFD06376.1"/>
    <property type="molecule type" value="Genomic_DNA"/>
</dbReference>
<feature type="signal peptide" evidence="2">
    <location>
        <begin position="1"/>
        <end position="19"/>
    </location>
</feature>
<evidence type="ECO:0008006" key="4">
    <source>
        <dbReference type="Google" id="ProtNLM"/>
    </source>
</evidence>
<feature type="transmembrane region" description="Helical" evidence="1">
    <location>
        <begin position="85"/>
        <end position="108"/>
    </location>
</feature>
<keyword evidence="1" id="KW-1133">Transmembrane helix</keyword>
<keyword evidence="1" id="KW-0812">Transmembrane</keyword>
<accession>A0A699TBR5</accession>
<comment type="caution">
    <text evidence="3">The sequence shown here is derived from an EMBL/GenBank/DDBJ whole genome shotgun (WGS) entry which is preliminary data.</text>
</comment>
<organism evidence="3">
    <name type="scientific">Tanacetum cinerariifolium</name>
    <name type="common">Dalmatian daisy</name>
    <name type="synonym">Chrysanthemum cinerariifolium</name>
    <dbReference type="NCBI Taxonomy" id="118510"/>
    <lineage>
        <taxon>Eukaryota</taxon>
        <taxon>Viridiplantae</taxon>
        <taxon>Streptophyta</taxon>
        <taxon>Embryophyta</taxon>
        <taxon>Tracheophyta</taxon>
        <taxon>Spermatophyta</taxon>
        <taxon>Magnoliopsida</taxon>
        <taxon>eudicotyledons</taxon>
        <taxon>Gunneridae</taxon>
        <taxon>Pentapetalae</taxon>
        <taxon>asterids</taxon>
        <taxon>campanulids</taxon>
        <taxon>Asterales</taxon>
        <taxon>Asteraceae</taxon>
        <taxon>Asteroideae</taxon>
        <taxon>Anthemideae</taxon>
        <taxon>Anthemidinae</taxon>
        <taxon>Tanacetum</taxon>
    </lineage>
</organism>
<proteinExistence type="predicted"/>
<reference evidence="3" key="1">
    <citation type="journal article" date="2019" name="Sci. Rep.">
        <title>Draft genome of Tanacetum cinerariifolium, the natural source of mosquito coil.</title>
        <authorList>
            <person name="Yamashiro T."/>
            <person name="Shiraishi A."/>
            <person name="Satake H."/>
            <person name="Nakayama K."/>
        </authorList>
    </citation>
    <scope>NUCLEOTIDE SEQUENCE</scope>
</reference>
<evidence type="ECO:0000256" key="1">
    <source>
        <dbReference type="SAM" id="Phobius"/>
    </source>
</evidence>
<keyword evidence="2" id="KW-0732">Signal</keyword>
<feature type="transmembrane region" description="Helical" evidence="1">
    <location>
        <begin position="43"/>
        <end position="65"/>
    </location>
</feature>
<feature type="chain" id="PRO_5025337844" description="Secreted protein" evidence="2">
    <location>
        <begin position="20"/>
        <end position="123"/>
    </location>
</feature>
<name>A0A699TBR5_TANCI</name>
<feature type="non-terminal residue" evidence="3">
    <location>
        <position position="123"/>
    </location>
</feature>
<keyword evidence="1" id="KW-0472">Membrane</keyword>
<dbReference type="AlphaFoldDB" id="A0A699TBR5"/>
<gene>
    <name evidence="3" type="ORF">Tci_878345</name>
</gene>
<evidence type="ECO:0000256" key="2">
    <source>
        <dbReference type="SAM" id="SignalP"/>
    </source>
</evidence>